<dbReference type="EMBL" id="AP021857">
    <property type="protein sequence ID" value="BBO20797.1"/>
    <property type="molecule type" value="Genomic_DNA"/>
</dbReference>
<dbReference type="PANTHER" id="PTHR34139">
    <property type="entry name" value="UPF0331 PROTEIN MJ0127"/>
    <property type="match status" value="1"/>
</dbReference>
<keyword evidence="3" id="KW-0540">Nuclease</keyword>
<evidence type="ECO:0000256" key="6">
    <source>
        <dbReference type="ARBA" id="ARBA00024207"/>
    </source>
</evidence>
<dbReference type="AlphaFoldDB" id="A0A809RWQ3"/>
<evidence type="ECO:0000256" key="2">
    <source>
        <dbReference type="ARBA" id="ARBA00022649"/>
    </source>
</evidence>
<organism evidence="7 8">
    <name type="scientific">Candidatus Desulfobacillus denitrificans</name>
    <dbReference type="NCBI Taxonomy" id="2608985"/>
    <lineage>
        <taxon>Bacteria</taxon>
        <taxon>Pseudomonadati</taxon>
        <taxon>Pseudomonadota</taxon>
        <taxon>Betaproteobacteria</taxon>
        <taxon>Candidatus Desulfobacillus</taxon>
    </lineage>
</organism>
<dbReference type="InterPro" id="IPR051813">
    <property type="entry name" value="HepT_RNase_toxin"/>
</dbReference>
<dbReference type="GO" id="GO:0004540">
    <property type="term" value="F:RNA nuclease activity"/>
    <property type="evidence" value="ECO:0007669"/>
    <property type="project" value="InterPro"/>
</dbReference>
<evidence type="ECO:0000256" key="5">
    <source>
        <dbReference type="ARBA" id="ARBA00022801"/>
    </source>
</evidence>
<keyword evidence="5" id="KW-0378">Hydrolase</keyword>
<dbReference type="GO" id="GO:0016787">
    <property type="term" value="F:hydrolase activity"/>
    <property type="evidence" value="ECO:0007669"/>
    <property type="project" value="UniProtKB-KW"/>
</dbReference>
<evidence type="ECO:0000313" key="8">
    <source>
        <dbReference type="Proteomes" id="UP000662914"/>
    </source>
</evidence>
<evidence type="ECO:0008006" key="9">
    <source>
        <dbReference type="Google" id="ProtNLM"/>
    </source>
</evidence>
<dbReference type="InterPro" id="IPR037038">
    <property type="entry name" value="HepT-like_sf"/>
</dbReference>
<comment type="similarity">
    <text evidence="6">Belongs to the HepT RNase toxin family.</text>
</comment>
<proteinExistence type="inferred from homology"/>
<gene>
    <name evidence="7" type="ORF">DSYM_14960</name>
</gene>
<dbReference type="GO" id="GO:0110001">
    <property type="term" value="C:toxin-antitoxin complex"/>
    <property type="evidence" value="ECO:0007669"/>
    <property type="project" value="InterPro"/>
</dbReference>
<dbReference type="KEGG" id="ddz:DSYM_14960"/>
<evidence type="ECO:0000256" key="4">
    <source>
        <dbReference type="ARBA" id="ARBA00022741"/>
    </source>
</evidence>
<dbReference type="PANTHER" id="PTHR34139:SF1">
    <property type="entry name" value="RNASE MJ1380-RELATED"/>
    <property type="match status" value="1"/>
</dbReference>
<dbReference type="Pfam" id="PF01934">
    <property type="entry name" value="HepT-like"/>
    <property type="match status" value="1"/>
</dbReference>
<sequence>MSPRKWQNRIQDILDAIAEIQSFVEGYTYERFRGDARTIKAVGANLIIIGEAAAHIPEEVLSDTPAVPWHLMRAMRNRVVHVYFDIDPAILWDIVQRDLPALTEPLRELAK</sequence>
<name>A0A809RWQ3_9PROT</name>
<evidence type="ECO:0000313" key="7">
    <source>
        <dbReference type="EMBL" id="BBO20797.1"/>
    </source>
</evidence>
<dbReference type="GO" id="GO:0000166">
    <property type="term" value="F:nucleotide binding"/>
    <property type="evidence" value="ECO:0007669"/>
    <property type="project" value="UniProtKB-KW"/>
</dbReference>
<keyword evidence="4" id="KW-0547">Nucleotide-binding</keyword>
<dbReference type="Gene3D" id="1.20.120.580">
    <property type="entry name" value="bsu32300-like"/>
    <property type="match status" value="1"/>
</dbReference>
<keyword evidence="1" id="KW-0597">Phosphoprotein</keyword>
<dbReference type="InterPro" id="IPR008201">
    <property type="entry name" value="HepT-like"/>
</dbReference>
<accession>A0A809RWQ3</accession>
<evidence type="ECO:0000256" key="1">
    <source>
        <dbReference type="ARBA" id="ARBA00022553"/>
    </source>
</evidence>
<protein>
    <recommendedName>
        <fullName evidence="9">DUF86 domain-containing protein</fullName>
    </recommendedName>
</protein>
<evidence type="ECO:0000256" key="3">
    <source>
        <dbReference type="ARBA" id="ARBA00022722"/>
    </source>
</evidence>
<reference evidence="7" key="1">
    <citation type="journal article" name="DNA Res.">
        <title>The physiological potential of anammox bacteria as revealed by their core genome structure.</title>
        <authorList>
            <person name="Okubo T."/>
            <person name="Toyoda A."/>
            <person name="Fukuhara K."/>
            <person name="Uchiyama I."/>
            <person name="Harigaya Y."/>
            <person name="Kuroiwa M."/>
            <person name="Suzuki T."/>
            <person name="Murakami Y."/>
            <person name="Suwa Y."/>
            <person name="Takami H."/>
        </authorList>
    </citation>
    <scope>NUCLEOTIDE SEQUENCE</scope>
    <source>
        <strain evidence="7">317325-3</strain>
    </source>
</reference>
<keyword evidence="2" id="KW-1277">Toxin-antitoxin system</keyword>
<dbReference type="Proteomes" id="UP000662914">
    <property type="component" value="Chromosome"/>
</dbReference>